<evidence type="ECO:0000259" key="9">
    <source>
        <dbReference type="Pfam" id="PF13813"/>
    </source>
</evidence>
<evidence type="ECO:0000256" key="8">
    <source>
        <dbReference type="SAM" id="Phobius"/>
    </source>
</evidence>
<evidence type="ECO:0000313" key="10">
    <source>
        <dbReference type="EMBL" id="TIB16031.1"/>
    </source>
</evidence>
<comment type="caution">
    <text evidence="10">The sequence shown here is derived from an EMBL/GenBank/DDBJ whole genome shotgun (WGS) entry which is preliminary data.</text>
</comment>
<feature type="transmembrane region" description="Helical" evidence="8">
    <location>
        <begin position="334"/>
        <end position="355"/>
    </location>
</feature>
<dbReference type="InterPro" id="IPR044851">
    <property type="entry name" value="Wax_synthase"/>
</dbReference>
<evidence type="ECO:0000256" key="6">
    <source>
        <dbReference type="ARBA" id="ARBA00022989"/>
    </source>
</evidence>
<keyword evidence="4" id="KW-0808">Transferase</keyword>
<keyword evidence="5 8" id="KW-0812">Transmembrane</keyword>
<evidence type="ECO:0000313" key="11">
    <source>
        <dbReference type="Proteomes" id="UP000306954"/>
    </source>
</evidence>
<dbReference type="GO" id="GO:0006629">
    <property type="term" value="P:lipid metabolic process"/>
    <property type="evidence" value="ECO:0007669"/>
    <property type="project" value="InterPro"/>
</dbReference>
<dbReference type="InterPro" id="IPR032805">
    <property type="entry name" value="Wax_synthase_dom"/>
</dbReference>
<proteinExistence type="inferred from homology"/>
<evidence type="ECO:0000256" key="2">
    <source>
        <dbReference type="ARBA" id="ARBA00005179"/>
    </source>
</evidence>
<evidence type="ECO:0000256" key="1">
    <source>
        <dbReference type="ARBA" id="ARBA00004141"/>
    </source>
</evidence>
<dbReference type="PANTHER" id="PTHR31595">
    <property type="entry name" value="LONG-CHAIN-ALCOHOL O-FATTY-ACYLTRANSFERASE 3-RELATED"/>
    <property type="match status" value="1"/>
</dbReference>
<dbReference type="EMBL" id="SPOF01000005">
    <property type="protein sequence ID" value="TIB16031.1"/>
    <property type="molecule type" value="Genomic_DNA"/>
</dbReference>
<name>A0A4T0HP22_WALIC</name>
<feature type="domain" description="Wax synthase" evidence="9">
    <location>
        <begin position="224"/>
        <end position="300"/>
    </location>
</feature>
<keyword evidence="7 8" id="KW-0472">Membrane</keyword>
<protein>
    <recommendedName>
        <fullName evidence="9">Wax synthase domain-containing protein</fullName>
    </recommendedName>
</protein>
<organism evidence="10 11">
    <name type="scientific">Wallemia ichthyophaga</name>
    <dbReference type="NCBI Taxonomy" id="245174"/>
    <lineage>
        <taxon>Eukaryota</taxon>
        <taxon>Fungi</taxon>
        <taxon>Dikarya</taxon>
        <taxon>Basidiomycota</taxon>
        <taxon>Wallemiomycotina</taxon>
        <taxon>Wallemiomycetes</taxon>
        <taxon>Wallemiales</taxon>
        <taxon>Wallemiaceae</taxon>
        <taxon>Wallemia</taxon>
    </lineage>
</organism>
<reference evidence="10 11" key="1">
    <citation type="submission" date="2019-03" db="EMBL/GenBank/DDBJ databases">
        <title>Sequencing 23 genomes of Wallemia ichthyophaga.</title>
        <authorList>
            <person name="Gostincar C."/>
        </authorList>
    </citation>
    <scope>NUCLEOTIDE SEQUENCE [LARGE SCALE GENOMIC DNA]</scope>
    <source>
        <strain evidence="10 11">EXF-8621</strain>
    </source>
</reference>
<comment type="similarity">
    <text evidence="3">Belongs to the wax synthase family.</text>
</comment>
<evidence type="ECO:0000256" key="7">
    <source>
        <dbReference type="ARBA" id="ARBA00023136"/>
    </source>
</evidence>
<dbReference type="GO" id="GO:0008374">
    <property type="term" value="F:O-acyltransferase activity"/>
    <property type="evidence" value="ECO:0007669"/>
    <property type="project" value="InterPro"/>
</dbReference>
<comment type="pathway">
    <text evidence="2">Secondary metabolite biosynthesis.</text>
</comment>
<gene>
    <name evidence="10" type="ORF">E3P90_00640</name>
</gene>
<accession>A0A4T0HP22</accession>
<comment type="subcellular location">
    <subcellularLocation>
        <location evidence="1">Membrane</location>
        <topology evidence="1">Multi-pass membrane protein</topology>
    </subcellularLocation>
</comment>
<evidence type="ECO:0000256" key="3">
    <source>
        <dbReference type="ARBA" id="ARBA00007282"/>
    </source>
</evidence>
<dbReference type="Proteomes" id="UP000306954">
    <property type="component" value="Unassembled WGS sequence"/>
</dbReference>
<keyword evidence="6 8" id="KW-1133">Transmembrane helix</keyword>
<evidence type="ECO:0000256" key="5">
    <source>
        <dbReference type="ARBA" id="ARBA00022692"/>
    </source>
</evidence>
<dbReference type="GO" id="GO:0016020">
    <property type="term" value="C:membrane"/>
    <property type="evidence" value="ECO:0007669"/>
    <property type="project" value="UniProtKB-SubCell"/>
</dbReference>
<feature type="transmembrane region" description="Helical" evidence="8">
    <location>
        <begin position="187"/>
        <end position="211"/>
    </location>
</feature>
<sequence>MLLDLVKIAHNAPTLPIHNYYAALILPLQARLLVAPPSSLNTTLRAVLLCIAIGVAFFGETFDTYDSFSAGVNYNLFIAGSCMHAVHLTFTKRSQIDAPKGKSSSKHSYGDLGWSGAFEMLINLRGMGMKWGMPSSKLPAVYKHFISETLLEMLKHHVIYLTAMAALTRLSQYNASDVIGRDVAMTFSLWCIAWSSLTLMYSMITLCVYITTKLCGKPFDKNRWPPMFGNPIAADSVRTFWNNKWQCMYRRHFMICGYEPVFNLIKALRIPGDIPHYCGLIGAFTVSGILHEYCARSTSRTLFIEEFPAFKVFIIHALVIILENELYKFTGRKVSGIFGSLWTFAIVIFISNPMCRFNLQGLGPMPDFAEWDTWRWFVPLSL</sequence>
<evidence type="ECO:0000256" key="4">
    <source>
        <dbReference type="ARBA" id="ARBA00022679"/>
    </source>
</evidence>
<dbReference type="Pfam" id="PF13813">
    <property type="entry name" value="MBOAT_2"/>
    <property type="match status" value="1"/>
</dbReference>
<dbReference type="PANTHER" id="PTHR31595:SF57">
    <property type="entry name" value="OS04G0481900 PROTEIN"/>
    <property type="match status" value="1"/>
</dbReference>
<dbReference type="AlphaFoldDB" id="A0A4T0HP22"/>